<reference evidence="2 3" key="1">
    <citation type="submission" date="2019-01" db="EMBL/GenBank/DDBJ databases">
        <title>Draft genome sequence of Lactobacillus paraplantarum OSY-TC318, a Producer of the novel lantibiotic Paraplantaracin TC318.</title>
        <authorList>
            <person name="Hussein W.E."/>
            <person name="Huang E."/>
            <person name="Yousef A.E."/>
        </authorList>
    </citation>
    <scope>NUCLEOTIDE SEQUENCE [LARGE SCALE GENOMIC DNA]</scope>
    <source>
        <strain evidence="2 3">OSY-TC318</strain>
    </source>
</reference>
<evidence type="ECO:0008006" key="4">
    <source>
        <dbReference type="Google" id="ProtNLM"/>
    </source>
</evidence>
<sequence>MIEQVGLVIILLTIMGSYLYATYRIAKLQKNYHNDERWQLLKLRAGNVTKIYYESLIIIIAVLTVILLWVPTPIMIPLDRMLAIGMVIIMGGQVVECFVIARLDKTM</sequence>
<feature type="transmembrane region" description="Helical" evidence="1">
    <location>
        <begin position="51"/>
        <end position="70"/>
    </location>
</feature>
<keyword evidence="1" id="KW-1133">Transmembrane helix</keyword>
<dbReference type="AlphaFoldDB" id="A0A4Q9YAM8"/>
<accession>A0A4Q9YAM8</accession>
<keyword evidence="1" id="KW-0812">Transmembrane</keyword>
<feature type="transmembrane region" description="Helical" evidence="1">
    <location>
        <begin position="6"/>
        <end position="23"/>
    </location>
</feature>
<protein>
    <recommendedName>
        <fullName evidence="4">Integral membrane protein</fullName>
    </recommendedName>
</protein>
<proteinExistence type="predicted"/>
<evidence type="ECO:0000256" key="1">
    <source>
        <dbReference type="SAM" id="Phobius"/>
    </source>
</evidence>
<name>A0A4Q9YAM8_9LACO</name>
<dbReference type="EMBL" id="SEHH01000011">
    <property type="protein sequence ID" value="TBX52327.1"/>
    <property type="molecule type" value="Genomic_DNA"/>
</dbReference>
<comment type="caution">
    <text evidence="2">The sequence shown here is derived from an EMBL/GenBank/DDBJ whole genome shotgun (WGS) entry which is preliminary data.</text>
</comment>
<feature type="transmembrane region" description="Helical" evidence="1">
    <location>
        <begin position="82"/>
        <end position="101"/>
    </location>
</feature>
<organism evidence="2 3">
    <name type="scientific">Lactiplantibacillus paraplantarum</name>
    <dbReference type="NCBI Taxonomy" id="60520"/>
    <lineage>
        <taxon>Bacteria</taxon>
        <taxon>Bacillati</taxon>
        <taxon>Bacillota</taxon>
        <taxon>Bacilli</taxon>
        <taxon>Lactobacillales</taxon>
        <taxon>Lactobacillaceae</taxon>
        <taxon>Lactiplantibacillus</taxon>
    </lineage>
</organism>
<keyword evidence="1" id="KW-0472">Membrane</keyword>
<dbReference type="Proteomes" id="UP000292648">
    <property type="component" value="Unassembled WGS sequence"/>
</dbReference>
<evidence type="ECO:0000313" key="2">
    <source>
        <dbReference type="EMBL" id="TBX52327.1"/>
    </source>
</evidence>
<gene>
    <name evidence="2" type="ORF">EUZ87_01555</name>
</gene>
<evidence type="ECO:0000313" key="3">
    <source>
        <dbReference type="Proteomes" id="UP000292648"/>
    </source>
</evidence>